<organism evidence="1 2">
    <name type="scientific">Circinella minor</name>
    <dbReference type="NCBI Taxonomy" id="1195481"/>
    <lineage>
        <taxon>Eukaryota</taxon>
        <taxon>Fungi</taxon>
        <taxon>Fungi incertae sedis</taxon>
        <taxon>Mucoromycota</taxon>
        <taxon>Mucoromycotina</taxon>
        <taxon>Mucoromycetes</taxon>
        <taxon>Mucorales</taxon>
        <taxon>Lichtheimiaceae</taxon>
        <taxon>Circinella</taxon>
    </lineage>
</organism>
<gene>
    <name evidence="1" type="ORF">INT45_003932</name>
</gene>
<evidence type="ECO:0000313" key="2">
    <source>
        <dbReference type="Proteomes" id="UP000646827"/>
    </source>
</evidence>
<protein>
    <submittedName>
        <fullName evidence="1">Uncharacterized protein</fullName>
    </submittedName>
</protein>
<reference evidence="1 2" key="1">
    <citation type="submission" date="2020-12" db="EMBL/GenBank/DDBJ databases">
        <title>Metabolic potential, ecology and presence of endohyphal bacteria is reflected in genomic diversity of Mucoromycotina.</title>
        <authorList>
            <person name="Muszewska A."/>
            <person name="Okrasinska A."/>
            <person name="Steczkiewicz K."/>
            <person name="Drgas O."/>
            <person name="Orlowska M."/>
            <person name="Perlinska-Lenart U."/>
            <person name="Aleksandrzak-Piekarczyk T."/>
            <person name="Szatraj K."/>
            <person name="Zielenkiewicz U."/>
            <person name="Pilsyk S."/>
            <person name="Malc E."/>
            <person name="Mieczkowski P."/>
            <person name="Kruszewska J.S."/>
            <person name="Biernat P."/>
            <person name="Pawlowska J."/>
        </authorList>
    </citation>
    <scope>NUCLEOTIDE SEQUENCE [LARGE SCALE GENOMIC DNA]</scope>
    <source>
        <strain evidence="1 2">CBS 142.35</strain>
    </source>
</reference>
<accession>A0A8H7RXL6</accession>
<sequence>MASGKEGPVATSVAALSASASNSTLIVFVVSVAVEMVVSDNINDVGVGVVASGAVVVENKNPWLFDRSDFGWIEWTTKTFWASSDQHF</sequence>
<proteinExistence type="predicted"/>
<comment type="caution">
    <text evidence="1">The sequence shown here is derived from an EMBL/GenBank/DDBJ whole genome shotgun (WGS) entry which is preliminary data.</text>
</comment>
<name>A0A8H7RXL6_9FUNG</name>
<dbReference type="AlphaFoldDB" id="A0A8H7RXL6"/>
<dbReference type="EMBL" id="JAEPRB010000198">
    <property type="protein sequence ID" value="KAG2219041.1"/>
    <property type="molecule type" value="Genomic_DNA"/>
</dbReference>
<dbReference type="Proteomes" id="UP000646827">
    <property type="component" value="Unassembled WGS sequence"/>
</dbReference>
<evidence type="ECO:0000313" key="1">
    <source>
        <dbReference type="EMBL" id="KAG2219041.1"/>
    </source>
</evidence>
<keyword evidence="2" id="KW-1185">Reference proteome</keyword>